<comment type="subcellular location">
    <subcellularLocation>
        <location evidence="1">Membrane</location>
    </subcellularLocation>
</comment>
<evidence type="ECO:0000256" key="2">
    <source>
        <dbReference type="ARBA" id="ARBA00022692"/>
    </source>
</evidence>
<dbReference type="STRING" id="436010.A0A165ZE72"/>
<name>A0A165ZE72_9AGAM</name>
<organism evidence="6 7">
    <name type="scientific">Athelia psychrophila</name>
    <dbReference type="NCBI Taxonomy" id="1759441"/>
    <lineage>
        <taxon>Eukaryota</taxon>
        <taxon>Fungi</taxon>
        <taxon>Dikarya</taxon>
        <taxon>Basidiomycota</taxon>
        <taxon>Agaricomycotina</taxon>
        <taxon>Agaricomycetes</taxon>
        <taxon>Agaricomycetidae</taxon>
        <taxon>Atheliales</taxon>
        <taxon>Atheliaceae</taxon>
        <taxon>Athelia</taxon>
    </lineage>
</organism>
<evidence type="ECO:0000256" key="4">
    <source>
        <dbReference type="ARBA" id="ARBA00023136"/>
    </source>
</evidence>
<dbReference type="GO" id="GO:0005506">
    <property type="term" value="F:iron ion binding"/>
    <property type="evidence" value="ECO:0007669"/>
    <property type="project" value="InterPro"/>
</dbReference>
<evidence type="ECO:0000256" key="3">
    <source>
        <dbReference type="ARBA" id="ARBA00022989"/>
    </source>
</evidence>
<dbReference type="InterPro" id="IPR006694">
    <property type="entry name" value="Fatty_acid_hydroxylase"/>
</dbReference>
<dbReference type="Pfam" id="PF04116">
    <property type="entry name" value="FA_hydroxylase"/>
    <property type="match status" value="1"/>
</dbReference>
<dbReference type="OrthoDB" id="408954at2759"/>
<evidence type="ECO:0000256" key="1">
    <source>
        <dbReference type="ARBA" id="ARBA00004370"/>
    </source>
</evidence>
<sequence length="327" mass="37692">MSYNQSALSYVQSYSADALGYPFYHSNRNELIPGCPDSRLALVLPIVIYWVVSLSYHALDHSGWQWIDKYRVQPAEDADKKNLVSKSEVIRTVVKMQGIQACLGAIWQIFFKNKNAVIKYTNHTAEVQKVGAFVAKWLVKAAGENTASDIMATHGEQLTYYVYWWAGPIARIVLGALILDTYQYWVHRLFHTIPFLYKHVHAVHHRLYVPYAYGSHYNHPIEGGAADALSGILATNLSRMYEREVVLLLAFVAYKSVEDHCGYQWTKHPLRWFSKNDAEFHEIHHQVAGLKYNFSQPMFVMWDRAMGTYLSKEDLEQKKAARKIKKN</sequence>
<gene>
    <name evidence="6" type="ORF">FIBSPDRAFT_922349</name>
</gene>
<dbReference type="GO" id="GO:0008610">
    <property type="term" value="P:lipid biosynthetic process"/>
    <property type="evidence" value="ECO:0007669"/>
    <property type="project" value="InterPro"/>
</dbReference>
<dbReference type="AlphaFoldDB" id="A0A165ZE72"/>
<dbReference type="GO" id="GO:0016491">
    <property type="term" value="F:oxidoreductase activity"/>
    <property type="evidence" value="ECO:0007669"/>
    <property type="project" value="InterPro"/>
</dbReference>
<keyword evidence="2" id="KW-0812">Transmembrane</keyword>
<evidence type="ECO:0000313" key="7">
    <source>
        <dbReference type="Proteomes" id="UP000076532"/>
    </source>
</evidence>
<evidence type="ECO:0000259" key="5">
    <source>
        <dbReference type="Pfam" id="PF04116"/>
    </source>
</evidence>
<keyword evidence="4" id="KW-0472">Membrane</keyword>
<proteinExistence type="predicted"/>
<accession>A0A165ZE72</accession>
<dbReference type="GO" id="GO:0016020">
    <property type="term" value="C:membrane"/>
    <property type="evidence" value="ECO:0007669"/>
    <property type="project" value="UniProtKB-SubCell"/>
</dbReference>
<feature type="domain" description="Fatty acid hydroxylase" evidence="5">
    <location>
        <begin position="173"/>
        <end position="308"/>
    </location>
</feature>
<dbReference type="EMBL" id="KV417679">
    <property type="protein sequence ID" value="KZP10494.1"/>
    <property type="molecule type" value="Genomic_DNA"/>
</dbReference>
<reference evidence="6 7" key="1">
    <citation type="journal article" date="2016" name="Mol. Biol. Evol.">
        <title>Comparative Genomics of Early-Diverging Mushroom-Forming Fungi Provides Insights into the Origins of Lignocellulose Decay Capabilities.</title>
        <authorList>
            <person name="Nagy L.G."/>
            <person name="Riley R."/>
            <person name="Tritt A."/>
            <person name="Adam C."/>
            <person name="Daum C."/>
            <person name="Floudas D."/>
            <person name="Sun H."/>
            <person name="Yadav J.S."/>
            <person name="Pangilinan J."/>
            <person name="Larsson K.H."/>
            <person name="Matsuura K."/>
            <person name="Barry K."/>
            <person name="Labutti K."/>
            <person name="Kuo R."/>
            <person name="Ohm R.A."/>
            <person name="Bhattacharya S.S."/>
            <person name="Shirouzu T."/>
            <person name="Yoshinaga Y."/>
            <person name="Martin F.M."/>
            <person name="Grigoriev I.V."/>
            <person name="Hibbett D.S."/>
        </authorList>
    </citation>
    <scope>NUCLEOTIDE SEQUENCE [LARGE SCALE GENOMIC DNA]</scope>
    <source>
        <strain evidence="6 7">CBS 109695</strain>
    </source>
</reference>
<dbReference type="InterPro" id="IPR050307">
    <property type="entry name" value="Sterol_Desaturase_Related"/>
</dbReference>
<dbReference type="PANTHER" id="PTHR11863">
    <property type="entry name" value="STEROL DESATURASE"/>
    <property type="match status" value="1"/>
</dbReference>
<protein>
    <submittedName>
        <fullName evidence="6">Sphingosine hydroxylase</fullName>
    </submittedName>
</protein>
<keyword evidence="7" id="KW-1185">Reference proteome</keyword>
<evidence type="ECO:0000313" key="6">
    <source>
        <dbReference type="EMBL" id="KZP10494.1"/>
    </source>
</evidence>
<keyword evidence="3" id="KW-1133">Transmembrane helix</keyword>
<dbReference type="Proteomes" id="UP000076532">
    <property type="component" value="Unassembled WGS sequence"/>
</dbReference>